<comment type="caution">
    <text evidence="7">The sequence shown here is derived from an EMBL/GenBank/DDBJ whole genome shotgun (WGS) entry which is preliminary data.</text>
</comment>
<reference evidence="7 8" key="1">
    <citation type="submission" date="2013-11" db="EMBL/GenBank/DDBJ databases">
        <title>Metagenomic analysis of a methanogenic consortium involved in long chain n-alkane degradation.</title>
        <authorList>
            <person name="Davidova I.A."/>
            <person name="Callaghan A.V."/>
            <person name="Wawrik B."/>
            <person name="Pruitt S."/>
            <person name="Marks C."/>
            <person name="Duncan K.E."/>
            <person name="Suflita J.M."/>
        </authorList>
    </citation>
    <scope>NUCLEOTIDE SEQUENCE [LARGE SCALE GENOMIC DNA]</scope>
    <source>
        <strain evidence="7 8">SPR</strain>
    </source>
</reference>
<evidence type="ECO:0000259" key="5">
    <source>
        <dbReference type="PROSITE" id="PS50113"/>
    </source>
</evidence>
<dbReference type="EC" id="2.7.7.65" evidence="1"/>
<dbReference type="PROSITE" id="PS50887">
    <property type="entry name" value="GGDEF"/>
    <property type="match status" value="1"/>
</dbReference>
<keyword evidence="3" id="KW-0472">Membrane</keyword>
<dbReference type="InterPro" id="IPR050469">
    <property type="entry name" value="Diguanylate_Cyclase"/>
</dbReference>
<dbReference type="GO" id="GO:0006355">
    <property type="term" value="P:regulation of DNA-templated transcription"/>
    <property type="evidence" value="ECO:0007669"/>
    <property type="project" value="InterPro"/>
</dbReference>
<feature type="domain" description="GGDEF" evidence="6">
    <location>
        <begin position="682"/>
        <end position="818"/>
    </location>
</feature>
<name>A0A0D2JQ95_9BACT</name>
<dbReference type="InterPro" id="IPR013655">
    <property type="entry name" value="PAS_fold_3"/>
</dbReference>
<accession>A0A0D2JQ95</accession>
<dbReference type="EMBL" id="AZAC01000048">
    <property type="protein sequence ID" value="KIX11665.1"/>
    <property type="molecule type" value="Genomic_DNA"/>
</dbReference>
<dbReference type="SUPFAM" id="SSF55073">
    <property type="entry name" value="Nucleotide cyclase"/>
    <property type="match status" value="1"/>
</dbReference>
<dbReference type="RefSeq" id="WP_052515469.1">
    <property type="nucleotide sequence ID" value="NZ_AZAC01000048.1"/>
</dbReference>
<dbReference type="InterPro" id="IPR013767">
    <property type="entry name" value="PAS_fold"/>
</dbReference>
<feature type="domain" description="PAS" evidence="4">
    <location>
        <begin position="507"/>
        <end position="553"/>
    </location>
</feature>
<dbReference type="GO" id="GO:0052621">
    <property type="term" value="F:diguanylate cyclase activity"/>
    <property type="evidence" value="ECO:0007669"/>
    <property type="project" value="UniProtKB-EC"/>
</dbReference>
<dbReference type="NCBIfam" id="TIGR00254">
    <property type="entry name" value="GGDEF"/>
    <property type="match status" value="1"/>
</dbReference>
<dbReference type="STRING" id="1429043.X474_23140"/>
<evidence type="ECO:0000256" key="2">
    <source>
        <dbReference type="ARBA" id="ARBA00034247"/>
    </source>
</evidence>
<dbReference type="InterPro" id="IPR000014">
    <property type="entry name" value="PAS"/>
</dbReference>
<organism evidence="7 8">
    <name type="scientific">Dethiosulfatarculus sandiegensis</name>
    <dbReference type="NCBI Taxonomy" id="1429043"/>
    <lineage>
        <taxon>Bacteria</taxon>
        <taxon>Pseudomonadati</taxon>
        <taxon>Thermodesulfobacteriota</taxon>
        <taxon>Desulfarculia</taxon>
        <taxon>Desulfarculales</taxon>
        <taxon>Desulfarculaceae</taxon>
        <taxon>Dethiosulfatarculus</taxon>
    </lineage>
</organism>
<dbReference type="InterPro" id="IPR000160">
    <property type="entry name" value="GGDEF_dom"/>
</dbReference>
<feature type="domain" description="PAS" evidence="4">
    <location>
        <begin position="254"/>
        <end position="295"/>
    </location>
</feature>
<dbReference type="NCBIfam" id="TIGR00229">
    <property type="entry name" value="sensory_box"/>
    <property type="match status" value="1"/>
</dbReference>
<feature type="transmembrane region" description="Helical" evidence="3">
    <location>
        <begin position="21"/>
        <end position="40"/>
    </location>
</feature>
<dbReference type="Pfam" id="PF00989">
    <property type="entry name" value="PAS"/>
    <property type="match status" value="1"/>
</dbReference>
<keyword evidence="3" id="KW-1133">Transmembrane helix</keyword>
<comment type="catalytic activity">
    <reaction evidence="2">
        <text>2 GTP = 3',3'-c-di-GMP + 2 diphosphate</text>
        <dbReference type="Rhea" id="RHEA:24898"/>
        <dbReference type="ChEBI" id="CHEBI:33019"/>
        <dbReference type="ChEBI" id="CHEBI:37565"/>
        <dbReference type="ChEBI" id="CHEBI:58805"/>
        <dbReference type="EC" id="2.7.7.65"/>
    </reaction>
</comment>
<dbReference type="GO" id="GO:0043709">
    <property type="term" value="P:cell adhesion involved in single-species biofilm formation"/>
    <property type="evidence" value="ECO:0007669"/>
    <property type="project" value="TreeGrafter"/>
</dbReference>
<dbReference type="AlphaFoldDB" id="A0A0D2JQ95"/>
<dbReference type="Pfam" id="PF00990">
    <property type="entry name" value="GGDEF"/>
    <property type="match status" value="1"/>
</dbReference>
<dbReference type="InterPro" id="IPR000700">
    <property type="entry name" value="PAS-assoc_C"/>
</dbReference>
<dbReference type="Gene3D" id="3.30.70.270">
    <property type="match status" value="1"/>
</dbReference>
<dbReference type="InterPro" id="IPR043128">
    <property type="entry name" value="Rev_trsase/Diguanyl_cyclase"/>
</dbReference>
<evidence type="ECO:0000313" key="8">
    <source>
        <dbReference type="Proteomes" id="UP000032233"/>
    </source>
</evidence>
<feature type="domain" description="PAC" evidence="5">
    <location>
        <begin position="327"/>
        <end position="375"/>
    </location>
</feature>
<dbReference type="SMART" id="SM00267">
    <property type="entry name" value="GGDEF"/>
    <property type="match status" value="1"/>
</dbReference>
<evidence type="ECO:0000256" key="3">
    <source>
        <dbReference type="SAM" id="Phobius"/>
    </source>
</evidence>
<dbReference type="InParanoid" id="A0A0D2JQ95"/>
<dbReference type="PROSITE" id="PS50112">
    <property type="entry name" value="PAS"/>
    <property type="match status" value="3"/>
</dbReference>
<dbReference type="Proteomes" id="UP000032233">
    <property type="component" value="Unassembled WGS sequence"/>
</dbReference>
<dbReference type="InterPro" id="IPR029787">
    <property type="entry name" value="Nucleotide_cyclase"/>
</dbReference>
<dbReference type="Gene3D" id="3.30.450.20">
    <property type="entry name" value="PAS domain"/>
    <property type="match status" value="3"/>
</dbReference>
<sequence>MNRLFPSIGSKMSLGGRFIMALLAAVIAACLASGGIYWFLLKKGGAFIPLEQRLANLSRLEEMLAEAAAKGGDALGHLKSSLDALKKSSRKFPYDDFRFYTLNPGRNKDSSTGLPAGRLKRELFARGKGVMQARLGDKDYWLVFTTLPDTKNLLVGQILCTASADAFFMHFWLAGLGGVFLLCLLAVFWGRIWWRRQFETPVYRLIAHGRMAAERDLVWKEGAGPMPPPLDGLVHVMAQMTQKARRMISLALTSQERFQRLFLDSRDAAFIINPEGCIEEINPAGVSIFGFENQEELFELKNTRCLFASVKERRAYLDILYEKGFVQDLPIRMKRKDGEYFDALITATAGETGESRLGLVKDVTLMRRANESIRQSEERYRRLLANAPDMICRWSVKRGRFDFVSDASLTILGYAPEEITASPDLLRKCLHPDCRDKVVDRWKKVSKGPMHITHSQTYRVIHKSGELRWVSERTTLLPDEEGNADLMEGLLTDVTLQKQIETALIEGNVMVEKTLAGLPVPVMVLDREHKVVHWNRAMASLTNVNADEVIGTNEHWKPFYKEPRPVLADLIIEKNWDDIEEYYGKMSLKHSDVTEGGVSCEGFFPNMGGQDRHLYFLAAPIKDNQGAIVRAVETVVDISDRKRLENELLHLSITDDLTGLFNQRFFFATLNREVESAVRYSQSLALILLDLDFFKQFNDSFGHLGGDRALKKVGGVLQKMIRTTDLACRYGGEEFVILLPRAGYEQSFSVAERVRKGISRLDFKLGDSTDNASVKLTASFGIALFEDGMTGLQLMQQADEAMYQAKERGRNRIVFWGVGDMPILPLDKDD</sequence>
<dbReference type="PROSITE" id="PS51257">
    <property type="entry name" value="PROKAR_LIPOPROTEIN"/>
    <property type="match status" value="1"/>
</dbReference>
<evidence type="ECO:0000259" key="4">
    <source>
        <dbReference type="PROSITE" id="PS50112"/>
    </source>
</evidence>
<feature type="domain" description="PAS" evidence="4">
    <location>
        <begin position="376"/>
        <end position="449"/>
    </location>
</feature>
<dbReference type="GO" id="GO:1902201">
    <property type="term" value="P:negative regulation of bacterial-type flagellum-dependent cell motility"/>
    <property type="evidence" value="ECO:0007669"/>
    <property type="project" value="TreeGrafter"/>
</dbReference>
<evidence type="ECO:0000256" key="1">
    <source>
        <dbReference type="ARBA" id="ARBA00012528"/>
    </source>
</evidence>
<dbReference type="CDD" id="cd01949">
    <property type="entry name" value="GGDEF"/>
    <property type="match status" value="1"/>
</dbReference>
<dbReference type="FunFam" id="3.30.70.270:FF:000001">
    <property type="entry name" value="Diguanylate cyclase domain protein"/>
    <property type="match status" value="1"/>
</dbReference>
<keyword evidence="3" id="KW-0812">Transmembrane</keyword>
<dbReference type="PANTHER" id="PTHR45138">
    <property type="entry name" value="REGULATORY COMPONENTS OF SENSORY TRANSDUCTION SYSTEM"/>
    <property type="match status" value="1"/>
</dbReference>
<feature type="domain" description="PAC" evidence="5">
    <location>
        <begin position="454"/>
        <end position="506"/>
    </location>
</feature>
<dbReference type="PANTHER" id="PTHR45138:SF9">
    <property type="entry name" value="DIGUANYLATE CYCLASE DGCM-RELATED"/>
    <property type="match status" value="1"/>
</dbReference>
<dbReference type="SMART" id="SM00086">
    <property type="entry name" value="PAC"/>
    <property type="match status" value="3"/>
</dbReference>
<dbReference type="PROSITE" id="PS50113">
    <property type="entry name" value="PAC"/>
    <property type="match status" value="3"/>
</dbReference>
<evidence type="ECO:0000259" key="6">
    <source>
        <dbReference type="PROSITE" id="PS50887"/>
    </source>
</evidence>
<dbReference type="SUPFAM" id="SSF55785">
    <property type="entry name" value="PYP-like sensor domain (PAS domain)"/>
    <property type="match status" value="3"/>
</dbReference>
<proteinExistence type="predicted"/>
<feature type="transmembrane region" description="Helical" evidence="3">
    <location>
        <begin position="171"/>
        <end position="194"/>
    </location>
</feature>
<keyword evidence="8" id="KW-1185">Reference proteome</keyword>
<dbReference type="CDD" id="cd00130">
    <property type="entry name" value="PAS"/>
    <property type="match status" value="3"/>
</dbReference>
<gene>
    <name evidence="7" type="ORF">X474_23140</name>
</gene>
<dbReference type="SMART" id="SM00091">
    <property type="entry name" value="PAS"/>
    <property type="match status" value="3"/>
</dbReference>
<dbReference type="Pfam" id="PF13426">
    <property type="entry name" value="PAS_9"/>
    <property type="match status" value="1"/>
</dbReference>
<dbReference type="InterPro" id="IPR001610">
    <property type="entry name" value="PAC"/>
</dbReference>
<protein>
    <recommendedName>
        <fullName evidence="1">diguanylate cyclase</fullName>
        <ecNumber evidence="1">2.7.7.65</ecNumber>
    </recommendedName>
</protein>
<feature type="domain" description="PAC" evidence="5">
    <location>
        <begin position="598"/>
        <end position="650"/>
    </location>
</feature>
<dbReference type="Pfam" id="PF08447">
    <property type="entry name" value="PAS_3"/>
    <property type="match status" value="1"/>
</dbReference>
<dbReference type="InterPro" id="IPR035965">
    <property type="entry name" value="PAS-like_dom_sf"/>
</dbReference>
<evidence type="ECO:0000313" key="7">
    <source>
        <dbReference type="EMBL" id="KIX11665.1"/>
    </source>
</evidence>
<dbReference type="OrthoDB" id="5494569at2"/>
<dbReference type="GO" id="GO:0005886">
    <property type="term" value="C:plasma membrane"/>
    <property type="evidence" value="ECO:0007669"/>
    <property type="project" value="TreeGrafter"/>
</dbReference>